<organism evidence="1 2">
    <name type="scientific">Bacteroides uniformis</name>
    <dbReference type="NCBI Taxonomy" id="820"/>
    <lineage>
        <taxon>Bacteria</taxon>
        <taxon>Pseudomonadati</taxon>
        <taxon>Bacteroidota</taxon>
        <taxon>Bacteroidia</taxon>
        <taxon>Bacteroidales</taxon>
        <taxon>Bacteroidaceae</taxon>
        <taxon>Bacteroides</taxon>
    </lineage>
</organism>
<sequence length="84" mass="10157">MGNSSLSLLFVIQDYEDNTLHHLTEIIDSIKDIFRNRITIHFKRVWQTIEHCSSNNEELKTVFRTFIKEGFNSLSARRTYYRWM</sequence>
<gene>
    <name evidence="1" type="ORF">ERS852462_01562</name>
</gene>
<dbReference type="EMBL" id="CZAF01000004">
    <property type="protein sequence ID" value="CUO78611.1"/>
    <property type="molecule type" value="Genomic_DNA"/>
</dbReference>
<name>A0A174HWL8_BACUN</name>
<evidence type="ECO:0000313" key="1">
    <source>
        <dbReference type="EMBL" id="CUO78611.1"/>
    </source>
</evidence>
<accession>A0A174HWL8</accession>
<reference evidence="1 2" key="1">
    <citation type="submission" date="2015-09" db="EMBL/GenBank/DDBJ databases">
        <authorList>
            <consortium name="Pathogen Informatics"/>
        </authorList>
    </citation>
    <scope>NUCLEOTIDE SEQUENCE [LARGE SCALE GENOMIC DNA]</scope>
    <source>
        <strain evidence="1 2">2789STDY5834847</strain>
    </source>
</reference>
<protein>
    <submittedName>
        <fullName evidence="1">Uncharacterized protein</fullName>
    </submittedName>
</protein>
<evidence type="ECO:0000313" key="2">
    <source>
        <dbReference type="Proteomes" id="UP000095614"/>
    </source>
</evidence>
<dbReference type="Proteomes" id="UP000095614">
    <property type="component" value="Unassembled WGS sequence"/>
</dbReference>
<dbReference type="AlphaFoldDB" id="A0A174HWL8"/>
<proteinExistence type="predicted"/>